<dbReference type="InParanoid" id="W7X6Y7"/>
<sequence length="184" mass="21878">MKGLKLFNAIKQENSSIFIMSKLIYEYPFSDTEINISKDFTVNLIISQQQNFTLYSLYKNPQLKILILKSSQELPHSKLKSIKEQDFSFSRLRQNKLYRHYSNKIEEIIKEINIAKKQTDIGIRNVNSKQENPTLVQSKLYQEIRQLKEKIDEFNGLYMRIQNDRRVEIISTFVSQQDIIKTYT</sequence>
<organism evidence="2 3">
    <name type="scientific">Tetrahymena thermophila (strain SB210)</name>
    <dbReference type="NCBI Taxonomy" id="312017"/>
    <lineage>
        <taxon>Eukaryota</taxon>
        <taxon>Sar</taxon>
        <taxon>Alveolata</taxon>
        <taxon>Ciliophora</taxon>
        <taxon>Intramacronucleata</taxon>
        <taxon>Oligohymenophorea</taxon>
        <taxon>Hymenostomatida</taxon>
        <taxon>Tetrahymenina</taxon>
        <taxon>Tetrahymenidae</taxon>
        <taxon>Tetrahymena</taxon>
    </lineage>
</organism>
<accession>W7X6Y7</accession>
<name>W7X6Y7_TETTS</name>
<keyword evidence="1" id="KW-0175">Coiled coil</keyword>
<proteinExistence type="predicted"/>
<evidence type="ECO:0000313" key="3">
    <source>
        <dbReference type="Proteomes" id="UP000009168"/>
    </source>
</evidence>
<dbReference type="RefSeq" id="XP_012655315.1">
    <property type="nucleotide sequence ID" value="XM_012799861.1"/>
</dbReference>
<dbReference type="EMBL" id="GG662486">
    <property type="protein sequence ID" value="EWS72153.1"/>
    <property type="molecule type" value="Genomic_DNA"/>
</dbReference>
<evidence type="ECO:0000256" key="1">
    <source>
        <dbReference type="SAM" id="Coils"/>
    </source>
</evidence>
<dbReference type="GeneID" id="24441697"/>
<evidence type="ECO:0000313" key="2">
    <source>
        <dbReference type="EMBL" id="EWS72153.1"/>
    </source>
</evidence>
<keyword evidence="3" id="KW-1185">Reference proteome</keyword>
<gene>
    <name evidence="2" type="ORF">TTHERM_001100489</name>
</gene>
<dbReference type="KEGG" id="tet:TTHERM_001100489"/>
<feature type="coiled-coil region" evidence="1">
    <location>
        <begin position="98"/>
        <end position="164"/>
    </location>
</feature>
<dbReference type="Proteomes" id="UP000009168">
    <property type="component" value="Unassembled WGS sequence"/>
</dbReference>
<protein>
    <submittedName>
        <fullName evidence="2">Uncharacterized protein</fullName>
    </submittedName>
</protein>
<reference evidence="3" key="1">
    <citation type="journal article" date="2006" name="PLoS Biol.">
        <title>Macronuclear genome sequence of the ciliate Tetrahymena thermophila, a model eukaryote.</title>
        <authorList>
            <person name="Eisen J.A."/>
            <person name="Coyne R.S."/>
            <person name="Wu M."/>
            <person name="Wu D."/>
            <person name="Thiagarajan M."/>
            <person name="Wortman J.R."/>
            <person name="Badger J.H."/>
            <person name="Ren Q."/>
            <person name="Amedeo P."/>
            <person name="Jones K.M."/>
            <person name="Tallon L.J."/>
            <person name="Delcher A.L."/>
            <person name="Salzberg S.L."/>
            <person name="Silva J.C."/>
            <person name="Haas B.J."/>
            <person name="Majoros W.H."/>
            <person name="Farzad M."/>
            <person name="Carlton J.M."/>
            <person name="Smith R.K. Jr."/>
            <person name="Garg J."/>
            <person name="Pearlman R.E."/>
            <person name="Karrer K.M."/>
            <person name="Sun L."/>
            <person name="Manning G."/>
            <person name="Elde N.C."/>
            <person name="Turkewitz A.P."/>
            <person name="Asai D.J."/>
            <person name="Wilkes D.E."/>
            <person name="Wang Y."/>
            <person name="Cai H."/>
            <person name="Collins K."/>
            <person name="Stewart B.A."/>
            <person name="Lee S.R."/>
            <person name="Wilamowska K."/>
            <person name="Weinberg Z."/>
            <person name="Ruzzo W.L."/>
            <person name="Wloga D."/>
            <person name="Gaertig J."/>
            <person name="Frankel J."/>
            <person name="Tsao C.-C."/>
            <person name="Gorovsky M.A."/>
            <person name="Keeling P.J."/>
            <person name="Waller R.F."/>
            <person name="Patron N.J."/>
            <person name="Cherry J.M."/>
            <person name="Stover N.A."/>
            <person name="Krieger C.J."/>
            <person name="del Toro C."/>
            <person name="Ryder H.F."/>
            <person name="Williamson S.C."/>
            <person name="Barbeau R.A."/>
            <person name="Hamilton E.P."/>
            <person name="Orias E."/>
        </authorList>
    </citation>
    <scope>NUCLEOTIDE SEQUENCE [LARGE SCALE GENOMIC DNA]</scope>
    <source>
        <strain evidence="3">SB210</strain>
    </source>
</reference>
<dbReference type="AlphaFoldDB" id="W7X6Y7"/>